<feature type="compositionally biased region" description="Polar residues" evidence="6">
    <location>
        <begin position="719"/>
        <end position="742"/>
    </location>
</feature>
<evidence type="ECO:0000313" key="8">
    <source>
        <dbReference type="EnsemblPlants" id="EMT14855"/>
    </source>
</evidence>
<feature type="compositionally biased region" description="Low complexity" evidence="6">
    <location>
        <begin position="841"/>
        <end position="851"/>
    </location>
</feature>
<organism evidence="8">
    <name type="scientific">Aegilops tauschii</name>
    <name type="common">Tausch's goatgrass</name>
    <name type="synonym">Aegilops squarrosa</name>
    <dbReference type="NCBI Taxonomy" id="37682"/>
    <lineage>
        <taxon>Eukaryota</taxon>
        <taxon>Viridiplantae</taxon>
        <taxon>Streptophyta</taxon>
        <taxon>Embryophyta</taxon>
        <taxon>Tracheophyta</taxon>
        <taxon>Spermatophyta</taxon>
        <taxon>Magnoliopsida</taxon>
        <taxon>Liliopsida</taxon>
        <taxon>Poales</taxon>
        <taxon>Poaceae</taxon>
        <taxon>BOP clade</taxon>
        <taxon>Pooideae</taxon>
        <taxon>Triticodae</taxon>
        <taxon>Triticeae</taxon>
        <taxon>Triticinae</taxon>
        <taxon>Aegilops</taxon>
    </lineage>
</organism>
<evidence type="ECO:0000256" key="2">
    <source>
        <dbReference type="ARBA" id="ARBA00009965"/>
    </source>
</evidence>
<evidence type="ECO:0000256" key="5">
    <source>
        <dbReference type="ARBA" id="ARBA00023136"/>
    </source>
</evidence>
<reference evidence="8" key="1">
    <citation type="submission" date="2015-06" db="UniProtKB">
        <authorList>
            <consortium name="EnsemblPlants"/>
        </authorList>
    </citation>
    <scope>IDENTIFICATION</scope>
</reference>
<accession>R7W8C7</accession>
<feature type="transmembrane region" description="Helical" evidence="7">
    <location>
        <begin position="541"/>
        <end position="564"/>
    </location>
</feature>
<sequence>MRRVAGWVKPRNGYVKLNIDVGLDMGTLEGPVGAVLRDHNWKFIVAANAEVDICFDSFTGEAIVVRFDMNLASDVCKLLGIEDIVKKALDVDKTGDAIIEHLLSMMEHAIHILGLPKLRETAATAAWYLWYERRKFTNGEETQSAAQINLIVRGFATNFIIPCSPKPMRRVAGWVNPSNLFRTLGPALFISIGYIDLGKWVTTVDAGSRFGYDLVLLVLLFNFSAVLCQYLSICIGMVTTKNLAQICVQEYSQPICVGLGVQALLSLLTAEITMISGIAMGFNLVFEYDDLVTGIWFASFAVNLLPYAISHLDKKMAGIFNACIAGLALVCFVLGLLVSQPRVPLDMDVMFPKLSGESAYSLMALLGGNVIAHNFYVHSSFVQTRSILVCKHPTKPYKFRSRVLVTSDDFVAQRRSPVTLGALFHDHLVSILFIFSGVFLVNYVLISSAAVGSGDTLLLTFQDVVELMNQIFMNPAAPLVFLMVLLLSSHIVSLSSIIGSHAIVENFFGINLSLSAHHLLLKVFAMIPTIYYAKVAGSEAIYQLIIICPVIQAMLLPASVIPVFRVASSRSIMGNYRISSSVEILAFLAFLLMLFTNIIFKAEILFGDSTWTNSMKGNTGSPVVLPYTLIVLISCSCLLFTLFLAVTPLKSASNEAETLEFSMHSQREPLGSTHHREDVFLEDVAHEEVQRSSTDAILRDPMESHQNHQKSALEHTESSDTTVESDPDSQQSTAYAVSTPKAQPSPPVFHEEPKPVCVADWTESVPKVSTASEVEHIHAENIKRKSATEKDVEVVAEVCRDKDIVASHKLEHEKSAGGRAPSNPDGPPSLTFSRGKDSDAGSGSLSTQSGLGRAARKQLAAHLDEFWGHLFDYHGKLTQEANEKRYNFLLGLDLRAANSAVRADNQTIEASKSPLMRDALRASATSLNSWDPMSRDKDIRSLDWSSGHQMGPMGSSNWSQSMNSPYTDISSSSSSLLEQNAKYYSNFNMPSYSDNQLYQPATIHGYQLASYLKGMNASRNQHSNIPLDPRRVPRSSEYSFSNYADPVMHARNQNLRGSLGANSPQSPTMNRLNATVERPYYDSTSVDESGSVGSPGYSKKYHSSPDISAVIAASRKAWLNEANIGGAAGNQSYLTRSKAQIAFNERSQHNLQRDVLSLQLGMNPNNKSLWAQQPFEQLFGMSSAELNKSEVNIGQRSSGMTKDDSSYTECEAELLQSLRLCIMNILKLEGSGGLFRQNGGCDENLIDQVAAAERLSQETTENLLSADLLRMRGCGETCVWQATLVVSFGVWCIRRVLDLSLVESRPELWGKYTYVLNRLQGLVSVWICGLGVQNVATPERRIQGIIEPAFSKPRKPLTGCACLQITGPGARPISGTFTTSAAILETIKDVEVAICGRKGRSGTAAGDVAFPKGKENLASVLKRYKRRLSSKPSAGQ</sequence>
<feature type="region of interest" description="Disordered" evidence="6">
    <location>
        <begin position="683"/>
        <end position="752"/>
    </location>
</feature>
<evidence type="ECO:0000256" key="4">
    <source>
        <dbReference type="ARBA" id="ARBA00022989"/>
    </source>
</evidence>
<dbReference type="InterPro" id="IPR001046">
    <property type="entry name" value="NRAMP_fam"/>
</dbReference>
<dbReference type="GO" id="GO:0034755">
    <property type="term" value="P:iron ion transmembrane transport"/>
    <property type="evidence" value="ECO:0007669"/>
    <property type="project" value="TreeGrafter"/>
</dbReference>
<dbReference type="GO" id="GO:0009873">
    <property type="term" value="P:ethylene-activated signaling pathway"/>
    <property type="evidence" value="ECO:0007669"/>
    <property type="project" value="InterPro"/>
</dbReference>
<evidence type="ECO:0000256" key="1">
    <source>
        <dbReference type="ARBA" id="ARBA00004141"/>
    </source>
</evidence>
<dbReference type="InterPro" id="IPR017187">
    <property type="entry name" value="EIN2"/>
</dbReference>
<evidence type="ECO:0000256" key="6">
    <source>
        <dbReference type="SAM" id="MobiDB-lite"/>
    </source>
</evidence>
<feature type="transmembrane region" description="Helical" evidence="7">
    <location>
        <begin position="584"/>
        <end position="604"/>
    </location>
</feature>
<dbReference type="Pfam" id="PF01566">
    <property type="entry name" value="Nramp"/>
    <property type="match status" value="1"/>
</dbReference>
<dbReference type="GO" id="GO:0005886">
    <property type="term" value="C:plasma membrane"/>
    <property type="evidence" value="ECO:0007669"/>
    <property type="project" value="TreeGrafter"/>
</dbReference>
<comment type="similarity">
    <text evidence="2">Belongs to the NRAMP (TC 2.A.55) family.</text>
</comment>
<proteinExistence type="inferred from homology"/>
<feature type="transmembrane region" description="Helical" evidence="7">
    <location>
        <begin position="358"/>
        <end position="377"/>
    </location>
</feature>
<feature type="compositionally biased region" description="Basic and acidic residues" evidence="6">
    <location>
        <begin position="697"/>
        <end position="718"/>
    </location>
</feature>
<feature type="region of interest" description="Disordered" evidence="6">
    <location>
        <begin position="810"/>
        <end position="851"/>
    </location>
</feature>
<keyword evidence="3 7" id="KW-0812">Transmembrane</keyword>
<feature type="transmembrane region" description="Helical" evidence="7">
    <location>
        <begin position="291"/>
        <end position="309"/>
    </location>
</feature>
<dbReference type="PANTHER" id="PTHR11706">
    <property type="entry name" value="SOLUTE CARRIER PROTEIN FAMILY 11 MEMBER"/>
    <property type="match status" value="1"/>
</dbReference>
<comment type="subcellular location">
    <subcellularLocation>
        <location evidence="1">Membrane</location>
        <topology evidence="1">Multi-pass membrane protein</topology>
    </subcellularLocation>
</comment>
<dbReference type="EnsemblPlants" id="EMT14855">
    <property type="protein sequence ID" value="EMT14855"/>
    <property type="gene ID" value="F775_01402"/>
</dbReference>
<dbReference type="PIRSF" id="PIRSF037378">
    <property type="entry name" value="EIN2"/>
    <property type="match status" value="1"/>
</dbReference>
<feature type="transmembrane region" description="Helical" evidence="7">
    <location>
        <begin position="316"/>
        <end position="338"/>
    </location>
</feature>
<evidence type="ECO:0000256" key="7">
    <source>
        <dbReference type="SAM" id="Phobius"/>
    </source>
</evidence>
<feature type="transmembrane region" description="Helical" evidence="7">
    <location>
        <begin position="179"/>
        <end position="195"/>
    </location>
</feature>
<keyword evidence="5 7" id="KW-0472">Membrane</keyword>
<feature type="transmembrane region" description="Helical" evidence="7">
    <location>
        <begin position="471"/>
        <end position="498"/>
    </location>
</feature>
<feature type="transmembrane region" description="Helical" evidence="7">
    <location>
        <begin position="259"/>
        <end position="285"/>
    </location>
</feature>
<name>R7W8C7_AEGTA</name>
<protein>
    <submittedName>
        <fullName evidence="8">Ethylene-insensitive protein 2</fullName>
    </submittedName>
</protein>
<dbReference type="GO" id="GO:0015086">
    <property type="term" value="F:cadmium ion transmembrane transporter activity"/>
    <property type="evidence" value="ECO:0007669"/>
    <property type="project" value="TreeGrafter"/>
</dbReference>
<feature type="transmembrane region" description="Helical" evidence="7">
    <location>
        <begin position="624"/>
        <end position="646"/>
    </location>
</feature>
<feature type="transmembrane region" description="Helical" evidence="7">
    <location>
        <begin position="215"/>
        <end position="238"/>
    </location>
</feature>
<dbReference type="PANTHER" id="PTHR11706:SF93">
    <property type="entry name" value="NATURAL RESISTANCE-ASSOCIATED MACROPHAGE PROTEIN, EXPRESSED"/>
    <property type="match status" value="1"/>
</dbReference>
<feature type="transmembrane region" description="Helical" evidence="7">
    <location>
        <begin position="428"/>
        <end position="451"/>
    </location>
</feature>
<evidence type="ECO:0000256" key="3">
    <source>
        <dbReference type="ARBA" id="ARBA00022692"/>
    </source>
</evidence>
<dbReference type="PRINTS" id="PR00447">
    <property type="entry name" value="NATRESASSCMP"/>
</dbReference>
<keyword evidence="4 7" id="KW-1133">Transmembrane helix</keyword>
<dbReference type="GO" id="GO:0005384">
    <property type="term" value="F:manganese ion transmembrane transporter activity"/>
    <property type="evidence" value="ECO:0007669"/>
    <property type="project" value="TreeGrafter"/>
</dbReference>